<evidence type="ECO:0000256" key="8">
    <source>
        <dbReference type="ARBA" id="ARBA00023239"/>
    </source>
</evidence>
<dbReference type="Proteomes" id="UP000638732">
    <property type="component" value="Unassembled WGS sequence"/>
</dbReference>
<evidence type="ECO:0000256" key="5">
    <source>
        <dbReference type="ARBA" id="ARBA00012927"/>
    </source>
</evidence>
<dbReference type="GO" id="GO:0042840">
    <property type="term" value="P:D-glucuronate catabolic process"/>
    <property type="evidence" value="ECO:0007669"/>
    <property type="project" value="TreeGrafter"/>
</dbReference>
<dbReference type="InterPro" id="IPR036237">
    <property type="entry name" value="Xyl_isomerase-like_sf"/>
</dbReference>
<dbReference type="NCBIfam" id="NF003027">
    <property type="entry name" value="PRK03906.1"/>
    <property type="match status" value="1"/>
</dbReference>
<dbReference type="GO" id="GO:0030145">
    <property type="term" value="F:manganese ion binding"/>
    <property type="evidence" value="ECO:0007669"/>
    <property type="project" value="TreeGrafter"/>
</dbReference>
<organism evidence="10 11">
    <name type="scientific">Mucilaginibacter agri</name>
    <dbReference type="NCBI Taxonomy" id="2695265"/>
    <lineage>
        <taxon>Bacteria</taxon>
        <taxon>Pseudomonadati</taxon>
        <taxon>Bacteroidota</taxon>
        <taxon>Sphingobacteriia</taxon>
        <taxon>Sphingobacteriales</taxon>
        <taxon>Sphingobacteriaceae</taxon>
        <taxon>Mucilaginibacter</taxon>
    </lineage>
</organism>
<dbReference type="PANTHER" id="PTHR30387:SF2">
    <property type="entry name" value="MANNONATE DEHYDRATASE"/>
    <property type="match status" value="1"/>
</dbReference>
<dbReference type="NCBIfam" id="TIGR00695">
    <property type="entry name" value="uxuA"/>
    <property type="match status" value="1"/>
</dbReference>
<comment type="function">
    <text evidence="2 9">Catalyzes the dehydration of D-mannonate.</text>
</comment>
<dbReference type="Gene3D" id="3.20.20.150">
    <property type="entry name" value="Divalent-metal-dependent TIM barrel enzymes"/>
    <property type="match status" value="1"/>
</dbReference>
<name>A0A966DV11_9SPHI</name>
<keyword evidence="11" id="KW-1185">Reference proteome</keyword>
<comment type="cofactor">
    <cofactor evidence="9">
        <name>Fe(2+)</name>
        <dbReference type="ChEBI" id="CHEBI:29033"/>
    </cofactor>
    <cofactor evidence="9">
        <name>Mn(2+)</name>
        <dbReference type="ChEBI" id="CHEBI:29035"/>
    </cofactor>
</comment>
<dbReference type="AlphaFoldDB" id="A0A966DV11"/>
<evidence type="ECO:0000313" key="11">
    <source>
        <dbReference type="Proteomes" id="UP000638732"/>
    </source>
</evidence>
<comment type="catalytic activity">
    <reaction evidence="1 9">
        <text>D-mannonate = 2-dehydro-3-deoxy-D-gluconate + H2O</text>
        <dbReference type="Rhea" id="RHEA:20097"/>
        <dbReference type="ChEBI" id="CHEBI:15377"/>
        <dbReference type="ChEBI" id="CHEBI:17767"/>
        <dbReference type="ChEBI" id="CHEBI:57990"/>
        <dbReference type="EC" id="4.2.1.8"/>
    </reaction>
</comment>
<evidence type="ECO:0000256" key="9">
    <source>
        <dbReference type="HAMAP-Rule" id="MF_00106"/>
    </source>
</evidence>
<comment type="pathway">
    <text evidence="3 9">Carbohydrate metabolism; pentose and glucuronate interconversion.</text>
</comment>
<protein>
    <recommendedName>
        <fullName evidence="5 9">Mannonate dehydratase</fullName>
        <ecNumber evidence="5 9">4.2.1.8</ecNumber>
    </recommendedName>
    <alternativeName>
        <fullName evidence="9">D-mannonate hydro-lyase</fullName>
    </alternativeName>
</protein>
<evidence type="ECO:0000256" key="7">
    <source>
        <dbReference type="ARBA" id="ARBA00023211"/>
    </source>
</evidence>
<sequence>MIPDLEQTFRWFGPSDPVTLQAIKQTGATGIVSALHHIPSGEVWSKEEIDIRKNVIENAGFNWAVVESVNIHESIKLGKPDRDKYIENYIETLKNLSEAGINTICYNFMPVLDWTRTHLDYRLPSDASALRYEAIAVAAFDLYILEREAAFNEFTKQQQAEAKSYLDSLTKTEIELLTNTVLAGLPGTDEVFTIPEFKEYLNKYKNTDSEALKENLFYFLRAIIPSAEKLGVKMCIHPDDPPFPILGLPRVASTEQDLAAIVNACPSVANGITLCTGSLGARADNNIPGIISRLGEHIHFLHLRNVQREASGSFFEAEHLDGSTDIFAVMKAIIEEQLKREKLGRGNVAIPMRPDHGHKILDDFNYNTYPGYSVIGRLKGLAELRGLEMGIKRSLDE</sequence>
<dbReference type="Pfam" id="PF03786">
    <property type="entry name" value="UxuA"/>
    <property type="match status" value="1"/>
</dbReference>
<keyword evidence="8 9" id="KW-0456">Lyase</keyword>
<gene>
    <name evidence="9 10" type="primary">uxuA</name>
    <name evidence="10" type="ORF">GSY63_16675</name>
</gene>
<keyword evidence="6 9" id="KW-0408">Iron</keyword>
<comment type="caution">
    <text evidence="10">The sequence shown here is derived from an EMBL/GenBank/DDBJ whole genome shotgun (WGS) entry which is preliminary data.</text>
</comment>
<dbReference type="PANTHER" id="PTHR30387">
    <property type="entry name" value="MANNONATE DEHYDRATASE"/>
    <property type="match status" value="1"/>
</dbReference>
<dbReference type="SUPFAM" id="SSF51658">
    <property type="entry name" value="Xylose isomerase-like"/>
    <property type="match status" value="1"/>
</dbReference>
<reference evidence="10" key="1">
    <citation type="submission" date="2020-01" db="EMBL/GenBank/DDBJ databases">
        <authorList>
            <person name="Seo Y.L."/>
        </authorList>
    </citation>
    <scope>NUCLEOTIDE SEQUENCE</scope>
    <source>
        <strain evidence="10">R11</strain>
    </source>
</reference>
<dbReference type="InterPro" id="IPR004628">
    <property type="entry name" value="Man_deHydtase"/>
</dbReference>
<evidence type="ECO:0000256" key="2">
    <source>
        <dbReference type="ARBA" id="ARBA00002713"/>
    </source>
</evidence>
<evidence type="ECO:0000256" key="4">
    <source>
        <dbReference type="ARBA" id="ARBA00007389"/>
    </source>
</evidence>
<dbReference type="RefSeq" id="WP_166586982.1">
    <property type="nucleotide sequence ID" value="NZ_WWEO01000044.1"/>
</dbReference>
<proteinExistence type="inferred from homology"/>
<dbReference type="EC" id="4.2.1.8" evidence="5 9"/>
<dbReference type="EMBL" id="WWEO01000044">
    <property type="protein sequence ID" value="NCD71002.1"/>
    <property type="molecule type" value="Genomic_DNA"/>
</dbReference>
<evidence type="ECO:0000256" key="1">
    <source>
        <dbReference type="ARBA" id="ARBA00001794"/>
    </source>
</evidence>
<keyword evidence="7 9" id="KW-0464">Manganese</keyword>
<dbReference type="GO" id="GO:0008927">
    <property type="term" value="F:mannonate dehydratase activity"/>
    <property type="evidence" value="ECO:0007669"/>
    <property type="project" value="UniProtKB-UniRule"/>
</dbReference>
<evidence type="ECO:0000313" key="10">
    <source>
        <dbReference type="EMBL" id="NCD71002.1"/>
    </source>
</evidence>
<accession>A0A966DV11</accession>
<dbReference type="PIRSF" id="PIRSF016049">
    <property type="entry name" value="Man_dehyd"/>
    <property type="match status" value="1"/>
</dbReference>
<comment type="similarity">
    <text evidence="4 9">Belongs to the mannonate dehydratase family.</text>
</comment>
<dbReference type="HAMAP" id="MF_00106">
    <property type="entry name" value="UxuA"/>
    <property type="match status" value="1"/>
</dbReference>
<evidence type="ECO:0000256" key="6">
    <source>
        <dbReference type="ARBA" id="ARBA00023004"/>
    </source>
</evidence>
<dbReference type="GO" id="GO:0008198">
    <property type="term" value="F:ferrous iron binding"/>
    <property type="evidence" value="ECO:0007669"/>
    <property type="project" value="TreeGrafter"/>
</dbReference>
<reference evidence="10" key="2">
    <citation type="submission" date="2020-10" db="EMBL/GenBank/DDBJ databases">
        <title>Mucilaginibacter sp. nov., isolated from soil.</title>
        <authorList>
            <person name="Jeon C.O."/>
        </authorList>
    </citation>
    <scope>NUCLEOTIDE SEQUENCE</scope>
    <source>
        <strain evidence="10">R11</strain>
    </source>
</reference>
<evidence type="ECO:0000256" key="3">
    <source>
        <dbReference type="ARBA" id="ARBA00004892"/>
    </source>
</evidence>